<name>A0AA39RHN2_ACESA</name>
<proteinExistence type="predicted"/>
<evidence type="ECO:0000313" key="2">
    <source>
        <dbReference type="EMBL" id="KAK0573995.1"/>
    </source>
</evidence>
<feature type="region of interest" description="Disordered" evidence="1">
    <location>
        <begin position="1"/>
        <end position="39"/>
    </location>
</feature>
<reference evidence="2" key="2">
    <citation type="submission" date="2023-06" db="EMBL/GenBank/DDBJ databases">
        <authorList>
            <person name="Swenson N.G."/>
            <person name="Wegrzyn J.L."/>
            <person name="Mcevoy S.L."/>
        </authorList>
    </citation>
    <scope>NUCLEOTIDE SEQUENCE</scope>
    <source>
        <strain evidence="2">NS2018</strain>
        <tissue evidence="2">Leaf</tissue>
    </source>
</reference>
<keyword evidence="3" id="KW-1185">Reference proteome</keyword>
<sequence>MRIQLGLQAYQRRERRRRPPPPPPPPSDSASGFSAADYVPDDMTPADIERMRRGQVKQDNMAGGIMAGGSLLSAYLQGLLDKLTSGEFVEFFLRGRKLVPLVRNLVETILTVNKVLDDADEKQFKYPAIRRLDAGDGKELDLKE</sequence>
<evidence type="ECO:0000256" key="1">
    <source>
        <dbReference type="SAM" id="MobiDB-lite"/>
    </source>
</evidence>
<dbReference type="EMBL" id="JAUESC010000387">
    <property type="protein sequence ID" value="KAK0573995.1"/>
    <property type="molecule type" value="Genomic_DNA"/>
</dbReference>
<reference evidence="2" key="1">
    <citation type="journal article" date="2022" name="Plant J.">
        <title>Strategies of tolerance reflected in two North American maple genomes.</title>
        <authorList>
            <person name="McEvoy S.L."/>
            <person name="Sezen U.U."/>
            <person name="Trouern-Trend A."/>
            <person name="McMahon S.M."/>
            <person name="Schaberg P.G."/>
            <person name="Yang J."/>
            <person name="Wegrzyn J.L."/>
            <person name="Swenson N.G."/>
        </authorList>
    </citation>
    <scope>NUCLEOTIDE SEQUENCE</scope>
    <source>
        <strain evidence="2">NS2018</strain>
    </source>
</reference>
<dbReference type="AlphaFoldDB" id="A0AA39RHN2"/>
<protein>
    <submittedName>
        <fullName evidence="2">Uncharacterized protein</fullName>
    </submittedName>
</protein>
<dbReference type="Proteomes" id="UP001168877">
    <property type="component" value="Unassembled WGS sequence"/>
</dbReference>
<evidence type="ECO:0000313" key="3">
    <source>
        <dbReference type="Proteomes" id="UP001168877"/>
    </source>
</evidence>
<gene>
    <name evidence="2" type="ORF">LWI29_016720</name>
</gene>
<organism evidence="2 3">
    <name type="scientific">Acer saccharum</name>
    <name type="common">Sugar maple</name>
    <dbReference type="NCBI Taxonomy" id="4024"/>
    <lineage>
        <taxon>Eukaryota</taxon>
        <taxon>Viridiplantae</taxon>
        <taxon>Streptophyta</taxon>
        <taxon>Embryophyta</taxon>
        <taxon>Tracheophyta</taxon>
        <taxon>Spermatophyta</taxon>
        <taxon>Magnoliopsida</taxon>
        <taxon>eudicotyledons</taxon>
        <taxon>Gunneridae</taxon>
        <taxon>Pentapetalae</taxon>
        <taxon>rosids</taxon>
        <taxon>malvids</taxon>
        <taxon>Sapindales</taxon>
        <taxon>Sapindaceae</taxon>
        <taxon>Hippocastanoideae</taxon>
        <taxon>Acereae</taxon>
        <taxon>Acer</taxon>
    </lineage>
</organism>
<comment type="caution">
    <text evidence="2">The sequence shown here is derived from an EMBL/GenBank/DDBJ whole genome shotgun (WGS) entry which is preliminary data.</text>
</comment>
<accession>A0AA39RHN2</accession>